<proteinExistence type="predicted"/>
<evidence type="ECO:0000313" key="2">
    <source>
        <dbReference type="EMBL" id="EDX10004.1"/>
    </source>
</evidence>
<dbReference type="AlphaFoldDB" id="B4QPL3"/>
<name>B4QPL3_DROSI</name>
<evidence type="ECO:0000256" key="1">
    <source>
        <dbReference type="SAM" id="MobiDB-lite"/>
    </source>
</evidence>
<sequence length="126" mass="13795">MQLQRRQQFIAQPSMEVNELPLPQETPLRLILRSHVGVPSKIRRGNSKTPLHLLLLLPQLQLQHATCKFVIKVSRQHQQSLNSASLGLSLANFNAPTIVGVSLEDELTGGPKASGGARGQSFVSQN</sequence>
<keyword evidence="3" id="KW-1185">Reference proteome</keyword>
<dbReference type="EMBL" id="CM000363">
    <property type="protein sequence ID" value="EDX10004.1"/>
    <property type="molecule type" value="Genomic_DNA"/>
</dbReference>
<accession>B4QPL3</accession>
<dbReference type="Proteomes" id="UP000000304">
    <property type="component" value="Chromosome 3L"/>
</dbReference>
<feature type="region of interest" description="Disordered" evidence="1">
    <location>
        <begin position="105"/>
        <end position="126"/>
    </location>
</feature>
<organism evidence="2 3">
    <name type="scientific">Drosophila simulans</name>
    <name type="common">Fruit fly</name>
    <dbReference type="NCBI Taxonomy" id="7240"/>
    <lineage>
        <taxon>Eukaryota</taxon>
        <taxon>Metazoa</taxon>
        <taxon>Ecdysozoa</taxon>
        <taxon>Arthropoda</taxon>
        <taxon>Hexapoda</taxon>
        <taxon>Insecta</taxon>
        <taxon>Pterygota</taxon>
        <taxon>Neoptera</taxon>
        <taxon>Endopterygota</taxon>
        <taxon>Diptera</taxon>
        <taxon>Brachycera</taxon>
        <taxon>Muscomorpha</taxon>
        <taxon>Ephydroidea</taxon>
        <taxon>Drosophilidae</taxon>
        <taxon>Drosophila</taxon>
        <taxon>Sophophora</taxon>
    </lineage>
</organism>
<evidence type="ECO:0000313" key="3">
    <source>
        <dbReference type="Proteomes" id="UP000000304"/>
    </source>
</evidence>
<gene>
    <name evidence="2" type="primary">Dsim\GD12844</name>
    <name evidence="2" type="ORF">Dsim_GD12844</name>
</gene>
<protein>
    <submittedName>
        <fullName evidence="2">GD12844</fullName>
    </submittedName>
</protein>
<reference evidence="2 3" key="1">
    <citation type="journal article" date="2007" name="Nature">
        <title>Evolution of genes and genomes on the Drosophila phylogeny.</title>
        <authorList>
            <consortium name="Drosophila 12 Genomes Consortium"/>
            <person name="Clark A.G."/>
            <person name="Eisen M.B."/>
            <person name="Smith D.R."/>
            <person name="Bergman C.M."/>
            <person name="Oliver B."/>
            <person name="Markow T.A."/>
            <person name="Kaufman T.C."/>
            <person name="Kellis M."/>
            <person name="Gelbart W."/>
            <person name="Iyer V.N."/>
            <person name="Pollard D.A."/>
            <person name="Sackton T.B."/>
            <person name="Larracuente A.M."/>
            <person name="Singh N.D."/>
            <person name="Abad J.P."/>
            <person name="Abt D.N."/>
            <person name="Adryan B."/>
            <person name="Aguade M."/>
            <person name="Akashi H."/>
            <person name="Anderson W.W."/>
            <person name="Aquadro C.F."/>
            <person name="Ardell D.H."/>
            <person name="Arguello R."/>
            <person name="Artieri C.G."/>
            <person name="Barbash D.A."/>
            <person name="Barker D."/>
            <person name="Barsanti P."/>
            <person name="Batterham P."/>
            <person name="Batzoglou S."/>
            <person name="Begun D."/>
            <person name="Bhutkar A."/>
            <person name="Blanco E."/>
            <person name="Bosak S.A."/>
            <person name="Bradley R.K."/>
            <person name="Brand A.D."/>
            <person name="Brent M.R."/>
            <person name="Brooks A.N."/>
            <person name="Brown R.H."/>
            <person name="Butlin R.K."/>
            <person name="Caggese C."/>
            <person name="Calvi B.R."/>
            <person name="Bernardo de Carvalho A."/>
            <person name="Caspi A."/>
            <person name="Castrezana S."/>
            <person name="Celniker S.E."/>
            <person name="Chang J.L."/>
            <person name="Chapple C."/>
            <person name="Chatterji S."/>
            <person name="Chinwalla A."/>
            <person name="Civetta A."/>
            <person name="Clifton S.W."/>
            <person name="Comeron J.M."/>
            <person name="Costello J.C."/>
            <person name="Coyne J.A."/>
            <person name="Daub J."/>
            <person name="David R.G."/>
            <person name="Delcher A.L."/>
            <person name="Delehaunty K."/>
            <person name="Do C.B."/>
            <person name="Ebling H."/>
            <person name="Edwards K."/>
            <person name="Eickbush T."/>
            <person name="Evans J.D."/>
            <person name="Filipski A."/>
            <person name="Findeiss S."/>
            <person name="Freyhult E."/>
            <person name="Fulton L."/>
            <person name="Fulton R."/>
            <person name="Garcia A.C."/>
            <person name="Gardiner A."/>
            <person name="Garfield D.A."/>
            <person name="Garvin B.E."/>
            <person name="Gibson G."/>
            <person name="Gilbert D."/>
            <person name="Gnerre S."/>
            <person name="Godfrey J."/>
            <person name="Good R."/>
            <person name="Gotea V."/>
            <person name="Gravely B."/>
            <person name="Greenberg A.J."/>
            <person name="Griffiths-Jones S."/>
            <person name="Gross S."/>
            <person name="Guigo R."/>
            <person name="Gustafson E.A."/>
            <person name="Haerty W."/>
            <person name="Hahn M.W."/>
            <person name="Halligan D.L."/>
            <person name="Halpern A.L."/>
            <person name="Halter G.M."/>
            <person name="Han M.V."/>
            <person name="Heger A."/>
            <person name="Hillier L."/>
            <person name="Hinrichs A.S."/>
            <person name="Holmes I."/>
            <person name="Hoskins R.A."/>
            <person name="Hubisz M.J."/>
            <person name="Hultmark D."/>
            <person name="Huntley M.A."/>
            <person name="Jaffe D.B."/>
            <person name="Jagadeeshan S."/>
            <person name="Jeck W.R."/>
            <person name="Johnson J."/>
            <person name="Jones C.D."/>
            <person name="Jordan W.C."/>
            <person name="Karpen G.H."/>
            <person name="Kataoka E."/>
            <person name="Keightley P.D."/>
            <person name="Kheradpour P."/>
            <person name="Kirkness E.F."/>
            <person name="Koerich L.B."/>
            <person name="Kristiansen K."/>
            <person name="Kudrna D."/>
            <person name="Kulathinal R.J."/>
            <person name="Kumar S."/>
            <person name="Kwok R."/>
            <person name="Lander E."/>
            <person name="Langley C.H."/>
            <person name="Lapoint R."/>
            <person name="Lazzaro B.P."/>
            <person name="Lee S.J."/>
            <person name="Levesque L."/>
            <person name="Li R."/>
            <person name="Lin C.F."/>
            <person name="Lin M.F."/>
            <person name="Lindblad-Toh K."/>
            <person name="Llopart A."/>
            <person name="Long M."/>
            <person name="Low L."/>
            <person name="Lozovsky E."/>
            <person name="Lu J."/>
            <person name="Luo M."/>
            <person name="Machado C.A."/>
            <person name="Makalowski W."/>
            <person name="Marzo M."/>
            <person name="Matsuda M."/>
            <person name="Matzkin L."/>
            <person name="McAllister B."/>
            <person name="McBride C.S."/>
            <person name="McKernan B."/>
            <person name="McKernan K."/>
            <person name="Mendez-Lago M."/>
            <person name="Minx P."/>
            <person name="Mollenhauer M.U."/>
            <person name="Montooth K."/>
            <person name="Mount S.M."/>
            <person name="Mu X."/>
            <person name="Myers E."/>
            <person name="Negre B."/>
            <person name="Newfeld S."/>
            <person name="Nielsen R."/>
            <person name="Noor M.A."/>
            <person name="O'Grady P."/>
            <person name="Pachter L."/>
            <person name="Papaceit M."/>
            <person name="Parisi M.J."/>
            <person name="Parisi M."/>
            <person name="Parts L."/>
            <person name="Pedersen J.S."/>
            <person name="Pesole G."/>
            <person name="Phillippy A.M."/>
            <person name="Ponting C.P."/>
            <person name="Pop M."/>
            <person name="Porcelli D."/>
            <person name="Powell J.R."/>
            <person name="Prohaska S."/>
            <person name="Pruitt K."/>
            <person name="Puig M."/>
            <person name="Quesneville H."/>
            <person name="Ram K.R."/>
            <person name="Rand D."/>
            <person name="Rasmussen M.D."/>
            <person name="Reed L.K."/>
            <person name="Reenan R."/>
            <person name="Reily A."/>
            <person name="Remington K.A."/>
            <person name="Rieger T.T."/>
            <person name="Ritchie M.G."/>
            <person name="Robin C."/>
            <person name="Rogers Y.H."/>
            <person name="Rohde C."/>
            <person name="Rozas J."/>
            <person name="Rubenfield M.J."/>
            <person name="Ruiz A."/>
            <person name="Russo S."/>
            <person name="Salzberg S.L."/>
            <person name="Sanchez-Gracia A."/>
            <person name="Saranga D.J."/>
            <person name="Sato H."/>
            <person name="Schaeffer S.W."/>
            <person name="Schatz M.C."/>
            <person name="Schlenke T."/>
            <person name="Schwartz R."/>
            <person name="Segarra C."/>
            <person name="Singh R.S."/>
            <person name="Sirot L."/>
            <person name="Sirota M."/>
            <person name="Sisneros N.B."/>
            <person name="Smith C.D."/>
            <person name="Smith T.F."/>
            <person name="Spieth J."/>
            <person name="Stage D.E."/>
            <person name="Stark A."/>
            <person name="Stephan W."/>
            <person name="Strausberg R.L."/>
            <person name="Strempel S."/>
            <person name="Sturgill D."/>
            <person name="Sutton G."/>
            <person name="Sutton G.G."/>
            <person name="Tao W."/>
            <person name="Teichmann S."/>
            <person name="Tobari Y.N."/>
            <person name="Tomimura Y."/>
            <person name="Tsolas J.M."/>
            <person name="Valente V.L."/>
            <person name="Venter E."/>
            <person name="Venter J.C."/>
            <person name="Vicario S."/>
            <person name="Vieira F.G."/>
            <person name="Vilella A.J."/>
            <person name="Villasante A."/>
            <person name="Walenz B."/>
            <person name="Wang J."/>
            <person name="Wasserman M."/>
            <person name="Watts T."/>
            <person name="Wilson D."/>
            <person name="Wilson R.K."/>
            <person name="Wing R.A."/>
            <person name="Wolfner M.F."/>
            <person name="Wong A."/>
            <person name="Wong G.K."/>
            <person name="Wu C.I."/>
            <person name="Wu G."/>
            <person name="Yamamoto D."/>
            <person name="Yang H.P."/>
            <person name="Yang S.P."/>
            <person name="Yorke J.A."/>
            <person name="Yoshida K."/>
            <person name="Zdobnov E."/>
            <person name="Zhang P."/>
            <person name="Zhang Y."/>
            <person name="Zimin A.V."/>
            <person name="Baldwin J."/>
            <person name="Abdouelleil A."/>
            <person name="Abdulkadir J."/>
            <person name="Abebe A."/>
            <person name="Abera B."/>
            <person name="Abreu J."/>
            <person name="Acer S.C."/>
            <person name="Aftuck L."/>
            <person name="Alexander A."/>
            <person name="An P."/>
            <person name="Anderson E."/>
            <person name="Anderson S."/>
            <person name="Arachi H."/>
            <person name="Azer M."/>
            <person name="Bachantsang P."/>
            <person name="Barry A."/>
            <person name="Bayul T."/>
            <person name="Berlin A."/>
            <person name="Bessette D."/>
            <person name="Bloom T."/>
            <person name="Blye J."/>
            <person name="Boguslavskiy L."/>
            <person name="Bonnet C."/>
            <person name="Boukhgalter B."/>
            <person name="Bourzgui I."/>
            <person name="Brown A."/>
            <person name="Cahill P."/>
            <person name="Channer S."/>
            <person name="Cheshatsang Y."/>
            <person name="Chuda L."/>
            <person name="Citroen M."/>
            <person name="Collymore A."/>
            <person name="Cooke P."/>
            <person name="Costello M."/>
            <person name="D'Aco K."/>
            <person name="Daza R."/>
            <person name="De Haan G."/>
            <person name="DeGray S."/>
            <person name="DeMaso C."/>
            <person name="Dhargay N."/>
            <person name="Dooley K."/>
            <person name="Dooley E."/>
            <person name="Doricent M."/>
            <person name="Dorje P."/>
            <person name="Dorjee K."/>
            <person name="Dupes A."/>
            <person name="Elong R."/>
            <person name="Falk J."/>
            <person name="Farina A."/>
            <person name="Faro S."/>
            <person name="Ferguson D."/>
            <person name="Fisher S."/>
            <person name="Foley C.D."/>
            <person name="Franke A."/>
            <person name="Friedrich D."/>
            <person name="Gadbois L."/>
            <person name="Gearin G."/>
            <person name="Gearin C.R."/>
            <person name="Giannoukos G."/>
            <person name="Goode T."/>
            <person name="Graham J."/>
            <person name="Grandbois E."/>
            <person name="Grewal S."/>
            <person name="Gyaltsen K."/>
            <person name="Hafez N."/>
            <person name="Hagos B."/>
            <person name="Hall J."/>
            <person name="Henson C."/>
            <person name="Hollinger A."/>
            <person name="Honan T."/>
            <person name="Huard M.D."/>
            <person name="Hughes L."/>
            <person name="Hurhula B."/>
            <person name="Husby M.E."/>
            <person name="Kamat A."/>
            <person name="Kanga B."/>
            <person name="Kashin S."/>
            <person name="Khazanovich D."/>
            <person name="Kisner P."/>
            <person name="Lance K."/>
            <person name="Lara M."/>
            <person name="Lee W."/>
            <person name="Lennon N."/>
            <person name="Letendre F."/>
            <person name="LeVine R."/>
            <person name="Lipovsky A."/>
            <person name="Liu X."/>
            <person name="Liu J."/>
            <person name="Liu S."/>
            <person name="Lokyitsang T."/>
            <person name="Lokyitsang Y."/>
            <person name="Lubonja R."/>
            <person name="Lui A."/>
            <person name="MacDonald P."/>
            <person name="Magnisalis V."/>
            <person name="Maru K."/>
            <person name="Matthews C."/>
            <person name="McCusker W."/>
            <person name="McDonough S."/>
            <person name="Mehta T."/>
            <person name="Meldrim J."/>
            <person name="Meneus L."/>
            <person name="Mihai O."/>
            <person name="Mihalev A."/>
            <person name="Mihova T."/>
            <person name="Mittelman R."/>
            <person name="Mlenga V."/>
            <person name="Montmayeur A."/>
            <person name="Mulrain L."/>
            <person name="Navidi A."/>
            <person name="Naylor J."/>
            <person name="Negash T."/>
            <person name="Nguyen T."/>
            <person name="Nguyen N."/>
            <person name="Nicol R."/>
            <person name="Norbu C."/>
            <person name="Norbu N."/>
            <person name="Novod N."/>
            <person name="O'Neill B."/>
            <person name="Osman S."/>
            <person name="Markiewicz E."/>
            <person name="Oyono O.L."/>
            <person name="Patti C."/>
            <person name="Phunkhang P."/>
            <person name="Pierre F."/>
            <person name="Priest M."/>
            <person name="Raghuraman S."/>
            <person name="Rege F."/>
            <person name="Reyes R."/>
            <person name="Rise C."/>
            <person name="Rogov P."/>
            <person name="Ross K."/>
            <person name="Ryan E."/>
            <person name="Settipalli S."/>
            <person name="Shea T."/>
            <person name="Sherpa N."/>
            <person name="Shi L."/>
            <person name="Shih D."/>
            <person name="Sparrow T."/>
            <person name="Spaulding J."/>
            <person name="Stalker J."/>
            <person name="Stange-Thomann N."/>
            <person name="Stavropoulos S."/>
            <person name="Stone C."/>
            <person name="Strader C."/>
            <person name="Tesfaye S."/>
            <person name="Thomson T."/>
            <person name="Thoulutsang Y."/>
            <person name="Thoulutsang D."/>
            <person name="Topham K."/>
            <person name="Topping I."/>
            <person name="Tsamla T."/>
            <person name="Vassiliev H."/>
            <person name="Vo A."/>
            <person name="Wangchuk T."/>
            <person name="Wangdi T."/>
            <person name="Weiand M."/>
            <person name="Wilkinson J."/>
            <person name="Wilson A."/>
            <person name="Yadav S."/>
            <person name="Young G."/>
            <person name="Yu Q."/>
            <person name="Zembek L."/>
            <person name="Zhong D."/>
            <person name="Zimmer A."/>
            <person name="Zwirko Z."/>
            <person name="Jaffe D.B."/>
            <person name="Alvarez P."/>
            <person name="Brockman W."/>
            <person name="Butler J."/>
            <person name="Chin C."/>
            <person name="Gnerre S."/>
            <person name="Grabherr M."/>
            <person name="Kleber M."/>
            <person name="Mauceli E."/>
            <person name="MacCallum I."/>
        </authorList>
    </citation>
    <scope>NUCLEOTIDE SEQUENCE [LARGE SCALE GENOMIC DNA]</scope>
    <source>
        <strain evidence="3">white501</strain>
    </source>
</reference>
<dbReference type="HOGENOM" id="CLU_1983915_0_0_1"/>